<reference evidence="5 6" key="1">
    <citation type="journal article" date="2012" name="PLoS ONE">
        <title>Edwardsiella comparative phylogenomics reveal the new intra/inter-species taxonomic relationships, virulence evolution and niche adaptation mechanisms.</title>
        <authorList>
            <person name="Yang M."/>
            <person name="Lv Y."/>
            <person name="Xiao J."/>
            <person name="Wu H."/>
            <person name="Zheng H."/>
            <person name="Liu Q."/>
            <person name="Zhang Y."/>
            <person name="Wang Q."/>
        </authorList>
    </citation>
    <scope>NUCLEOTIDE SEQUENCE [LARGE SCALE GENOMIC DNA]</scope>
    <source>
        <strain evidence="6">080813</strain>
    </source>
</reference>
<organism evidence="5 6">
    <name type="scientific">Edwardsiella anguillarum ET080813</name>
    <dbReference type="NCBI Taxonomy" id="667120"/>
    <lineage>
        <taxon>Bacteria</taxon>
        <taxon>Pseudomonadati</taxon>
        <taxon>Pseudomonadota</taxon>
        <taxon>Gammaproteobacteria</taxon>
        <taxon>Enterobacterales</taxon>
        <taxon>Hafniaceae</taxon>
        <taxon>Edwardsiella</taxon>
    </lineage>
</organism>
<evidence type="ECO:0000256" key="1">
    <source>
        <dbReference type="ARBA" id="ARBA00001049"/>
    </source>
</evidence>
<dbReference type="InterPro" id="IPR000101">
    <property type="entry name" value="GGT_peptidase"/>
</dbReference>
<proteinExistence type="predicted"/>
<comment type="catalytic activity">
    <reaction evidence="2">
        <text>glutathione + H2O = L-cysteinylglycine + L-glutamate</text>
        <dbReference type="Rhea" id="RHEA:28807"/>
        <dbReference type="ChEBI" id="CHEBI:15377"/>
        <dbReference type="ChEBI" id="CHEBI:29985"/>
        <dbReference type="ChEBI" id="CHEBI:57925"/>
        <dbReference type="ChEBI" id="CHEBI:61694"/>
        <dbReference type="EC" id="3.4.19.13"/>
    </reaction>
</comment>
<evidence type="ECO:0000256" key="3">
    <source>
        <dbReference type="ARBA" id="ARBA00047417"/>
    </source>
</evidence>
<dbReference type="EMBL" id="CP006664">
    <property type="protein sequence ID" value="AIJ07117.1"/>
    <property type="molecule type" value="Genomic_DNA"/>
</dbReference>
<dbReference type="GO" id="GO:0103068">
    <property type="term" value="F:leukotriene C4 gamma-glutamyl transferase activity"/>
    <property type="evidence" value="ECO:0007669"/>
    <property type="project" value="UniProtKB-EC"/>
</dbReference>
<comment type="catalytic activity">
    <reaction evidence="3">
        <text>an N-terminal (5-L-glutamyl)-[peptide] + an alpha-amino acid = 5-L-glutamyl amino acid + an N-terminal L-alpha-aminoacyl-[peptide]</text>
        <dbReference type="Rhea" id="RHEA:23904"/>
        <dbReference type="Rhea" id="RHEA-COMP:9780"/>
        <dbReference type="Rhea" id="RHEA-COMP:9795"/>
        <dbReference type="ChEBI" id="CHEBI:77644"/>
        <dbReference type="ChEBI" id="CHEBI:78597"/>
        <dbReference type="ChEBI" id="CHEBI:78599"/>
        <dbReference type="ChEBI" id="CHEBI:78608"/>
        <dbReference type="EC" id="2.3.2.2"/>
    </reaction>
</comment>
<gene>
    <name evidence="5" type="primary">ggt</name>
    <name evidence="5" type="ORF">ETEE_0646</name>
</gene>
<accession>A0A076LJY3</accession>
<dbReference type="Pfam" id="PF01019">
    <property type="entry name" value="G_glu_transpept"/>
    <property type="match status" value="1"/>
</dbReference>
<dbReference type="AlphaFoldDB" id="A0A076LJY3"/>
<dbReference type="GO" id="GO:0005886">
    <property type="term" value="C:plasma membrane"/>
    <property type="evidence" value="ECO:0007669"/>
    <property type="project" value="TreeGrafter"/>
</dbReference>
<feature type="binding site" evidence="4">
    <location>
        <position position="70"/>
    </location>
    <ligand>
        <name>L-glutamate</name>
        <dbReference type="ChEBI" id="CHEBI:29985"/>
    </ligand>
</feature>
<dbReference type="PANTHER" id="PTHR11686:SF9">
    <property type="entry name" value="RE13973P"/>
    <property type="match status" value="1"/>
</dbReference>
<dbReference type="HOGENOM" id="CLU_2464179_0_0_6"/>
<keyword evidence="5" id="KW-0012">Acyltransferase</keyword>
<dbReference type="Proteomes" id="UP000028681">
    <property type="component" value="Chromosome"/>
</dbReference>
<dbReference type="GO" id="GO:0036374">
    <property type="term" value="F:glutathione hydrolase activity"/>
    <property type="evidence" value="ECO:0007669"/>
    <property type="project" value="UniProtKB-EC"/>
</dbReference>
<evidence type="ECO:0000256" key="4">
    <source>
        <dbReference type="PIRSR" id="PIRSR600101-2"/>
    </source>
</evidence>
<dbReference type="KEGG" id="ete:ETEE_0646"/>
<dbReference type="SUPFAM" id="SSF56235">
    <property type="entry name" value="N-terminal nucleophile aminohydrolases (Ntn hydrolases)"/>
    <property type="match status" value="1"/>
</dbReference>
<keyword evidence="5" id="KW-0808">Transferase</keyword>
<dbReference type="InterPro" id="IPR029055">
    <property type="entry name" value="Ntn_hydrolases_N"/>
</dbReference>
<evidence type="ECO:0000313" key="5">
    <source>
        <dbReference type="EMBL" id="AIJ07117.1"/>
    </source>
</evidence>
<evidence type="ECO:0000256" key="2">
    <source>
        <dbReference type="ARBA" id="ARBA00001089"/>
    </source>
</evidence>
<dbReference type="PANTHER" id="PTHR11686">
    <property type="entry name" value="GAMMA GLUTAMYL TRANSPEPTIDASE"/>
    <property type="match status" value="1"/>
</dbReference>
<dbReference type="EC" id="2.3.2.2" evidence="5"/>
<name>A0A076LJY3_9GAMM</name>
<sequence>MTQLGAVVSEQRLASAVGLQILQAGGNAVDAAVAMGYALAVVNPCCGNIGGGRFMTLHLADGKNTLINFRERAPAAARADMYLGALSG</sequence>
<evidence type="ECO:0000313" key="6">
    <source>
        <dbReference type="Proteomes" id="UP000028681"/>
    </source>
</evidence>
<protein>
    <submittedName>
        <fullName evidence="5">Gamma-glutamyltranspeptidase</fullName>
        <ecNumber evidence="5">2.3.2.2</ecNumber>
    </submittedName>
</protein>
<dbReference type="GO" id="GO:0006751">
    <property type="term" value="P:glutathione catabolic process"/>
    <property type="evidence" value="ECO:0007669"/>
    <property type="project" value="InterPro"/>
</dbReference>
<comment type="catalytic activity">
    <reaction evidence="1">
        <text>an S-substituted glutathione + H2O = an S-substituted L-cysteinylglycine + L-glutamate</text>
        <dbReference type="Rhea" id="RHEA:59468"/>
        <dbReference type="ChEBI" id="CHEBI:15377"/>
        <dbReference type="ChEBI" id="CHEBI:29985"/>
        <dbReference type="ChEBI" id="CHEBI:90779"/>
        <dbReference type="ChEBI" id="CHEBI:143103"/>
        <dbReference type="EC" id="3.4.19.13"/>
    </reaction>
</comment>